<gene>
    <name evidence="1" type="ORF">MNBD_NITROSPIRAE02-361</name>
</gene>
<dbReference type="AlphaFoldDB" id="A0A3B1CYV9"/>
<reference evidence="1" key="1">
    <citation type="submission" date="2018-06" db="EMBL/GenBank/DDBJ databases">
        <authorList>
            <person name="Zhirakovskaya E."/>
        </authorList>
    </citation>
    <scope>NUCLEOTIDE SEQUENCE</scope>
</reference>
<sequence>MKIEERLSSIKPVRKELYSIAQRRLD</sequence>
<dbReference type="EMBL" id="UOGH01000105">
    <property type="protein sequence ID" value="VAX29124.1"/>
    <property type="molecule type" value="Genomic_DNA"/>
</dbReference>
<name>A0A3B1CYV9_9ZZZZ</name>
<protein>
    <submittedName>
        <fullName evidence="1">Uncharacterized protein</fullName>
    </submittedName>
</protein>
<feature type="non-terminal residue" evidence="1">
    <location>
        <position position="26"/>
    </location>
</feature>
<proteinExistence type="predicted"/>
<evidence type="ECO:0000313" key="1">
    <source>
        <dbReference type="EMBL" id="VAX29124.1"/>
    </source>
</evidence>
<accession>A0A3B1CYV9</accession>
<organism evidence="1">
    <name type="scientific">hydrothermal vent metagenome</name>
    <dbReference type="NCBI Taxonomy" id="652676"/>
    <lineage>
        <taxon>unclassified sequences</taxon>
        <taxon>metagenomes</taxon>
        <taxon>ecological metagenomes</taxon>
    </lineage>
</organism>